<dbReference type="KEGG" id="eha:Ethha_0513"/>
<dbReference type="STRING" id="663278.Ethha_0513"/>
<dbReference type="EMBL" id="CP002400">
    <property type="protein sequence ID" value="ADU26098.1"/>
    <property type="molecule type" value="Genomic_DNA"/>
</dbReference>
<organism evidence="1 2">
    <name type="scientific">Ethanoligenens harbinense (strain DSM 18485 / JCM 12961 / CGMCC 1.5033 / YUAN-3)</name>
    <dbReference type="NCBI Taxonomy" id="663278"/>
    <lineage>
        <taxon>Bacteria</taxon>
        <taxon>Bacillati</taxon>
        <taxon>Bacillota</taxon>
        <taxon>Clostridia</taxon>
        <taxon>Eubacteriales</taxon>
        <taxon>Oscillospiraceae</taxon>
        <taxon>Ethanoligenens</taxon>
    </lineage>
</organism>
<dbReference type="AlphaFoldDB" id="E6U934"/>
<name>E6U934_ETHHY</name>
<keyword evidence="2" id="KW-1185">Reference proteome</keyword>
<gene>
    <name evidence="1" type="ordered locus">Ethha_0513</name>
</gene>
<protein>
    <recommendedName>
        <fullName evidence="3">DUF3789 domain-containing protein</fullName>
    </recommendedName>
</protein>
<sequence>MGLFILGSFFGASAGVTVMCLLQIGKRKGDETLGLWYLSAVESAVFLEQLHQADTRDLRIAKAALGSYKAQGYHVADRYQAVKKELNKRMAYGRR</sequence>
<evidence type="ECO:0008006" key="3">
    <source>
        <dbReference type="Google" id="ProtNLM"/>
    </source>
</evidence>
<reference evidence="1 2" key="1">
    <citation type="submission" date="2010-12" db="EMBL/GenBank/DDBJ databases">
        <title>Complete sequence of Ethanoligenens harbinense YUAN-3.</title>
        <authorList>
            <person name="Lucas S."/>
            <person name="Copeland A."/>
            <person name="Lapidus A."/>
            <person name="Cheng J.-F."/>
            <person name="Bruce D."/>
            <person name="Goodwin L."/>
            <person name="Pitluck S."/>
            <person name="Chertkov O."/>
            <person name="Misra M."/>
            <person name="Detter J.C."/>
            <person name="Han C."/>
            <person name="Tapia R."/>
            <person name="Land M."/>
            <person name="Hauser L."/>
            <person name="Jeffries C."/>
            <person name="Kyrpides N."/>
            <person name="Ivanova N."/>
            <person name="Mikhailova N."/>
            <person name="Wang A."/>
            <person name="Mouttaki H."/>
            <person name="He Z."/>
            <person name="Zhou J."/>
            <person name="Hemme C.L."/>
            <person name="Woyke T."/>
        </authorList>
    </citation>
    <scope>NUCLEOTIDE SEQUENCE [LARGE SCALE GENOMIC DNA]</scope>
    <source>
        <strain evidence="2">DSM 18485 / JCM 12961 / CGMCC 1.5033 / YUAN-3</strain>
    </source>
</reference>
<evidence type="ECO:0000313" key="2">
    <source>
        <dbReference type="Proteomes" id="UP000001551"/>
    </source>
</evidence>
<dbReference type="Proteomes" id="UP000001551">
    <property type="component" value="Chromosome"/>
</dbReference>
<accession>E6U934</accession>
<dbReference type="RefSeq" id="WP_013484471.1">
    <property type="nucleotide sequence ID" value="NC_014828.1"/>
</dbReference>
<dbReference type="HOGENOM" id="CLU_2368626_0_0_9"/>
<evidence type="ECO:0000313" key="1">
    <source>
        <dbReference type="EMBL" id="ADU26098.1"/>
    </source>
</evidence>
<proteinExistence type="predicted"/>